<name>A0A078KVD1_9GAMM</name>
<evidence type="ECO:0000313" key="3">
    <source>
        <dbReference type="Proteomes" id="UP000044071"/>
    </source>
</evidence>
<dbReference type="AlphaFoldDB" id="A0A078KVD1"/>
<evidence type="ECO:0000313" key="2">
    <source>
        <dbReference type="EMBL" id="CDZ78395.1"/>
    </source>
</evidence>
<feature type="compositionally biased region" description="Basic and acidic residues" evidence="1">
    <location>
        <begin position="35"/>
        <end position="48"/>
    </location>
</feature>
<organism evidence="2 3">
    <name type="scientific">Legionella massiliensis</name>
    <dbReference type="NCBI Taxonomy" id="1034943"/>
    <lineage>
        <taxon>Bacteria</taxon>
        <taxon>Pseudomonadati</taxon>
        <taxon>Pseudomonadota</taxon>
        <taxon>Gammaproteobacteria</taxon>
        <taxon>Legionellales</taxon>
        <taxon>Legionellaceae</taxon>
        <taxon>Legionella</taxon>
    </lineage>
</organism>
<reference evidence="2 3" key="1">
    <citation type="submission" date="2014-06" db="EMBL/GenBank/DDBJ databases">
        <authorList>
            <person name="Urmite Genomes Urmite Genomes"/>
        </authorList>
    </citation>
    <scope>NUCLEOTIDE SEQUENCE [LARGE SCALE GENOMIC DNA]</scope>
</reference>
<feature type="region of interest" description="Disordered" evidence="1">
    <location>
        <begin position="1"/>
        <end position="48"/>
    </location>
</feature>
<evidence type="ECO:0000256" key="1">
    <source>
        <dbReference type="SAM" id="MobiDB-lite"/>
    </source>
</evidence>
<proteinExistence type="predicted"/>
<gene>
    <name evidence="2" type="ORF">BN59_02705</name>
</gene>
<dbReference type="EMBL" id="CCSB01000003">
    <property type="protein sequence ID" value="CDZ78395.1"/>
    <property type="molecule type" value="Genomic_DNA"/>
</dbReference>
<keyword evidence="3" id="KW-1185">Reference proteome</keyword>
<dbReference type="Proteomes" id="UP000044071">
    <property type="component" value="Unassembled WGS sequence"/>
</dbReference>
<accession>A0A078KVD1</accession>
<protein>
    <submittedName>
        <fullName evidence="2">Uncharacterized protein</fullName>
    </submittedName>
</protein>
<dbReference type="STRING" id="1034943.BN59_02705"/>
<sequence length="48" mass="5461">MKLLLTPHPPFGHLLPSKRRREKSGDFDSLEESEGDGRGILKSRRNSD</sequence>